<dbReference type="InterPro" id="IPR050267">
    <property type="entry name" value="Anti-sigma-factor_SerPK"/>
</dbReference>
<dbReference type="RefSeq" id="WP_075078628.1">
    <property type="nucleotide sequence ID" value="NZ_BDCO01000002.1"/>
</dbReference>
<dbReference type="GO" id="GO:0004674">
    <property type="term" value="F:protein serine/threonine kinase activity"/>
    <property type="evidence" value="ECO:0007669"/>
    <property type="project" value="UniProtKB-KW"/>
</dbReference>
<dbReference type="STRING" id="690879.TSACC_21225"/>
<evidence type="ECO:0000256" key="1">
    <source>
        <dbReference type="ARBA" id="ARBA00022527"/>
    </source>
</evidence>
<comment type="caution">
    <text evidence="3">The sequence shown here is derived from an EMBL/GenBank/DDBJ whole genome shotgun (WGS) entry which is preliminary data.</text>
</comment>
<gene>
    <name evidence="3" type="ORF">TSACC_21225</name>
</gene>
<reference evidence="4" key="1">
    <citation type="journal article" date="2017" name="Genome Announc.">
        <title>Draft Genome Sequence of Terrimicrobium sacchariphilum NM-5T, a Facultative Anaerobic Soil Bacterium of the Class Spartobacteria.</title>
        <authorList>
            <person name="Qiu Y.L."/>
            <person name="Tourlousse D.M."/>
            <person name="Matsuura N."/>
            <person name="Ohashi A."/>
            <person name="Sekiguchi Y."/>
        </authorList>
    </citation>
    <scope>NUCLEOTIDE SEQUENCE [LARGE SCALE GENOMIC DNA]</scope>
    <source>
        <strain evidence="4">NM-5</strain>
    </source>
</reference>
<dbReference type="PANTHER" id="PTHR35526">
    <property type="entry name" value="ANTI-SIGMA-F FACTOR RSBW-RELATED"/>
    <property type="match status" value="1"/>
</dbReference>
<sequence>MAATAAYTIQGTLPELSRVAALMTSFLEDQETPPAAIFAANLALEEIVTNTIKYGLFPEVHPGISISVHVMADHVELVIEDEAAAFDPFSVETPDTATPLAERPVGGLGIHLIRNMLDTFSYERSGHRNIIRLTKRFS</sequence>
<evidence type="ECO:0000313" key="3">
    <source>
        <dbReference type="EMBL" id="GAT32823.1"/>
    </source>
</evidence>
<evidence type="ECO:0000259" key="2">
    <source>
        <dbReference type="Pfam" id="PF13581"/>
    </source>
</evidence>
<keyword evidence="3" id="KW-0808">Transferase</keyword>
<dbReference type="OrthoDB" id="9792240at2"/>
<dbReference type="CDD" id="cd16936">
    <property type="entry name" value="HATPase_RsbW-like"/>
    <property type="match status" value="1"/>
</dbReference>
<dbReference type="SUPFAM" id="SSF55874">
    <property type="entry name" value="ATPase domain of HSP90 chaperone/DNA topoisomerase II/histidine kinase"/>
    <property type="match status" value="1"/>
</dbReference>
<proteinExistence type="predicted"/>
<evidence type="ECO:0000313" key="4">
    <source>
        <dbReference type="Proteomes" id="UP000076023"/>
    </source>
</evidence>
<feature type="domain" description="Histidine kinase/HSP90-like ATPase" evidence="2">
    <location>
        <begin position="15"/>
        <end position="135"/>
    </location>
</feature>
<organism evidence="3 4">
    <name type="scientific">Terrimicrobium sacchariphilum</name>
    <dbReference type="NCBI Taxonomy" id="690879"/>
    <lineage>
        <taxon>Bacteria</taxon>
        <taxon>Pseudomonadati</taxon>
        <taxon>Verrucomicrobiota</taxon>
        <taxon>Terrimicrobiia</taxon>
        <taxon>Terrimicrobiales</taxon>
        <taxon>Terrimicrobiaceae</taxon>
        <taxon>Terrimicrobium</taxon>
    </lineage>
</organism>
<protein>
    <submittedName>
        <fullName evidence="3">Serine/threonine-protein kinase RsbW</fullName>
    </submittedName>
</protein>
<keyword evidence="1" id="KW-0723">Serine/threonine-protein kinase</keyword>
<dbReference type="EMBL" id="BDCO01000002">
    <property type="protein sequence ID" value="GAT32823.1"/>
    <property type="molecule type" value="Genomic_DNA"/>
</dbReference>
<dbReference type="Proteomes" id="UP000076023">
    <property type="component" value="Unassembled WGS sequence"/>
</dbReference>
<dbReference type="PANTHER" id="PTHR35526:SF6">
    <property type="entry name" value="SLR1861 PROTEIN"/>
    <property type="match status" value="1"/>
</dbReference>
<name>A0A146G607_TERSA</name>
<keyword evidence="4" id="KW-1185">Reference proteome</keyword>
<dbReference type="AlphaFoldDB" id="A0A146G607"/>
<dbReference type="Pfam" id="PF13581">
    <property type="entry name" value="HATPase_c_2"/>
    <property type="match status" value="1"/>
</dbReference>
<dbReference type="Gene3D" id="3.30.565.10">
    <property type="entry name" value="Histidine kinase-like ATPase, C-terminal domain"/>
    <property type="match status" value="1"/>
</dbReference>
<dbReference type="InParanoid" id="A0A146G607"/>
<dbReference type="InterPro" id="IPR036890">
    <property type="entry name" value="HATPase_C_sf"/>
</dbReference>
<dbReference type="InterPro" id="IPR003594">
    <property type="entry name" value="HATPase_dom"/>
</dbReference>
<keyword evidence="3" id="KW-0418">Kinase</keyword>
<accession>A0A146G607</accession>